<organism evidence="2 3">
    <name type="scientific">Leptothoe kymatousa TAU-MAC 1615</name>
    <dbReference type="NCBI Taxonomy" id="2364775"/>
    <lineage>
        <taxon>Bacteria</taxon>
        <taxon>Bacillati</taxon>
        <taxon>Cyanobacteriota</taxon>
        <taxon>Cyanophyceae</taxon>
        <taxon>Nodosilineales</taxon>
        <taxon>Cymatolegaceae</taxon>
        <taxon>Leptothoe</taxon>
        <taxon>Leptothoe kymatousa</taxon>
    </lineage>
</organism>
<keyword evidence="1" id="KW-1133">Transmembrane helix</keyword>
<sequence length="168" mass="17877">MDLFQTFRLPLVLCAAVGSALSAGIFFAFSTFVMQALGQQTPASGIAAMQSINITVINPWFMAAFFGPAVVGVVLAIAALGHFYQPGAIYWLVGAMVYVIGTIGVTVAGNIPLNDALAVVNPSSAEGARLWARYLSDWTFWNHVRTVAAFIAAALFTLSLYQRTGLPN</sequence>
<gene>
    <name evidence="2" type="ORF">IXB28_13525</name>
</gene>
<keyword evidence="1" id="KW-0812">Transmembrane</keyword>
<dbReference type="Pfam" id="PF08592">
    <property type="entry name" value="Anthrone_oxy"/>
    <property type="match status" value="1"/>
</dbReference>
<reference evidence="2 3" key="1">
    <citation type="journal article" date="2021" name="Mar. Drugs">
        <title>Genome Reduction and Secondary Metabolism of the Marine Sponge-Associated Cyanobacterium Leptothoe.</title>
        <authorList>
            <person name="Konstantinou D."/>
            <person name="Popin R.V."/>
            <person name="Fewer D.P."/>
            <person name="Sivonen K."/>
            <person name="Gkelis S."/>
        </authorList>
    </citation>
    <scope>NUCLEOTIDE SEQUENCE [LARGE SCALE GENOMIC DNA]</scope>
    <source>
        <strain evidence="2 3">TAU-MAC 1615</strain>
    </source>
</reference>
<dbReference type="Proteomes" id="UP001196661">
    <property type="component" value="Unassembled WGS sequence"/>
</dbReference>
<keyword evidence="1" id="KW-0472">Membrane</keyword>
<evidence type="ECO:0000256" key="1">
    <source>
        <dbReference type="SAM" id="Phobius"/>
    </source>
</evidence>
<comment type="caution">
    <text evidence="2">The sequence shown here is derived from an EMBL/GenBank/DDBJ whole genome shotgun (WGS) entry which is preliminary data.</text>
</comment>
<feature type="transmembrane region" description="Helical" evidence="1">
    <location>
        <begin position="140"/>
        <end position="161"/>
    </location>
</feature>
<keyword evidence="3" id="KW-1185">Reference proteome</keyword>
<evidence type="ECO:0000313" key="2">
    <source>
        <dbReference type="EMBL" id="MBT9313230.1"/>
    </source>
</evidence>
<name>A0ABS5Y5V2_9CYAN</name>
<feature type="transmembrane region" description="Helical" evidence="1">
    <location>
        <begin position="12"/>
        <end position="37"/>
    </location>
</feature>
<dbReference type="RefSeq" id="WP_215619127.1">
    <property type="nucleotide sequence ID" value="NZ_JADOER010000012.1"/>
</dbReference>
<proteinExistence type="predicted"/>
<feature type="transmembrane region" description="Helical" evidence="1">
    <location>
        <begin position="57"/>
        <end position="81"/>
    </location>
</feature>
<accession>A0ABS5Y5V2</accession>
<dbReference type="InterPro" id="IPR013901">
    <property type="entry name" value="Anthrone_oxy"/>
</dbReference>
<dbReference type="EMBL" id="JADOER010000012">
    <property type="protein sequence ID" value="MBT9313230.1"/>
    <property type="molecule type" value="Genomic_DNA"/>
</dbReference>
<feature type="transmembrane region" description="Helical" evidence="1">
    <location>
        <begin position="88"/>
        <end position="111"/>
    </location>
</feature>
<evidence type="ECO:0000313" key="3">
    <source>
        <dbReference type="Proteomes" id="UP001196661"/>
    </source>
</evidence>
<protein>
    <submittedName>
        <fullName evidence="2">DUF1772 domain-containing protein</fullName>
    </submittedName>
</protein>